<evidence type="ECO:0000256" key="4">
    <source>
        <dbReference type="ARBA" id="ARBA00022679"/>
    </source>
</evidence>
<evidence type="ECO:0000256" key="3">
    <source>
        <dbReference type="ARBA" id="ARBA00022603"/>
    </source>
</evidence>
<dbReference type="GO" id="GO:0035243">
    <property type="term" value="F:protein-arginine omega-N symmetric methyltransferase activity"/>
    <property type="evidence" value="ECO:0007669"/>
    <property type="project" value="UniProtKB-EC"/>
</dbReference>
<dbReference type="Gene3D" id="3.40.50.12710">
    <property type="match status" value="1"/>
</dbReference>
<evidence type="ECO:0000256" key="5">
    <source>
        <dbReference type="ARBA" id="ARBA00023128"/>
    </source>
</evidence>
<evidence type="ECO:0000313" key="8">
    <source>
        <dbReference type="EMBL" id="ACB42572.1"/>
    </source>
</evidence>
<organism evidence="8">
    <name type="scientific">Paulinella chromatophora</name>
    <dbReference type="NCBI Taxonomy" id="39717"/>
    <lineage>
        <taxon>Eukaryota</taxon>
        <taxon>Sar</taxon>
        <taxon>Rhizaria</taxon>
        <taxon>Cercozoa</taxon>
        <taxon>Imbricatea</taxon>
        <taxon>Silicofilosea</taxon>
        <taxon>Euglyphida</taxon>
        <taxon>Paulinellidae</taxon>
        <taxon>Paulinella</taxon>
    </lineage>
</organism>
<name>B1X3Q3_PAUCH</name>
<gene>
    <name evidence="8" type="ordered locus">PCC_0120</name>
</gene>
<reference evidence="8" key="1">
    <citation type="submission" date="2007-08" db="EMBL/GenBank/DDBJ databases">
        <authorList>
            <person name="Gloeckner G."/>
            <person name="Nowack E."/>
            <person name="Melkonian M."/>
        </authorList>
    </citation>
    <scope>NUCLEOTIDE SEQUENCE</scope>
</reference>
<dbReference type="SUPFAM" id="SSF53335">
    <property type="entry name" value="S-adenosyl-L-methionine-dependent methyltransferases"/>
    <property type="match status" value="1"/>
</dbReference>
<keyword evidence="5 7" id="KW-0496">Mitochondrion</keyword>
<comment type="subcellular location">
    <subcellularLocation>
        <location evidence="1 7">Mitochondrion</location>
    </subcellularLocation>
</comment>
<dbReference type="PANTHER" id="PTHR12049:SF7">
    <property type="entry name" value="PROTEIN ARGININE METHYLTRANSFERASE NDUFAF7, MITOCHONDRIAL"/>
    <property type="match status" value="1"/>
</dbReference>
<keyword evidence="3 7" id="KW-0489">Methyltransferase</keyword>
<evidence type="ECO:0000256" key="6">
    <source>
        <dbReference type="ARBA" id="ARBA00048612"/>
    </source>
</evidence>
<dbReference type="EMBL" id="CP000815">
    <property type="protein sequence ID" value="ACB42572.1"/>
    <property type="molecule type" value="Genomic_DNA"/>
</dbReference>
<proteinExistence type="inferred from homology"/>
<geneLocation type="organellar chromatophore" evidence="8"/>
<evidence type="ECO:0000256" key="1">
    <source>
        <dbReference type="ARBA" id="ARBA00004173"/>
    </source>
</evidence>
<accession>B1X3Q3</accession>
<dbReference type="EC" id="2.1.1.320" evidence="7"/>
<keyword evidence="8" id="KW-0934">Plastid</keyword>
<dbReference type="InterPro" id="IPR003788">
    <property type="entry name" value="NDUFAF7"/>
</dbReference>
<sequence>MSVPEWLYYRLLKHGGNVPFHQYMNWVLHDPIHGAYGNGSLDIGIHGDFVTSPSLDINFAHLIIVQVEQWLASIGDGPLSIIETGPGEGHLALQLAKILYTNCPPLRNRIEIILVEPNRGMNRHQSSYLTEVPLPLSWISFEELIQNPLQGIVISHEVLDALAIERIVYSQSYWYRQRVALSLNNTSAMKIILMRGEFWNQNKPNLKSLGVNTLITNYQNGWCTELHTELNGWLDICKQGISKGYLLVIDYLIEAYRYYNIQRSQGTIMSYGKQIAQSDPLKNPGKLDITAHICFETLLGAAANCGWSFTGQIRQGEALLALGLAQKYYALHSDKKKNITTTLASRETLLRLVNPLMLGDFRWVAFSHETATAQPLFLAEPGKQSVERTWQ</sequence>
<reference evidence="8" key="2">
    <citation type="journal article" date="2008" name="Curr. Biol.">
        <title>Chromatophore genome sequence of Paulinella sheds light on acquisition of photosynthesis by eukaryotes.</title>
        <authorList>
            <person name="Nowack E.C.M."/>
            <person name="Melkonian M."/>
            <person name="Gloeckner G."/>
        </authorList>
    </citation>
    <scope>NUCLEOTIDE SEQUENCE [LARGE SCALE GENOMIC DNA]</scope>
</reference>
<protein>
    <recommendedName>
        <fullName evidence="7">Protein arginine methyltransferase NDUFAF7</fullName>
        <ecNumber evidence="7">2.1.1.320</ecNumber>
    </recommendedName>
</protein>
<dbReference type="GO" id="GO:0032259">
    <property type="term" value="P:methylation"/>
    <property type="evidence" value="ECO:0007669"/>
    <property type="project" value="UniProtKB-KW"/>
</dbReference>
<evidence type="ECO:0000256" key="7">
    <source>
        <dbReference type="RuleBase" id="RU364114"/>
    </source>
</evidence>
<dbReference type="GeneID" id="6481155"/>
<comment type="similarity">
    <text evidence="2 7">Belongs to the NDUFAF7 family.</text>
</comment>
<dbReference type="GO" id="GO:0005739">
    <property type="term" value="C:mitochondrion"/>
    <property type="evidence" value="ECO:0007669"/>
    <property type="project" value="UniProtKB-SubCell"/>
</dbReference>
<dbReference type="PANTHER" id="PTHR12049">
    <property type="entry name" value="PROTEIN ARGININE METHYLTRANSFERASE NDUFAF7, MITOCHONDRIAL"/>
    <property type="match status" value="1"/>
</dbReference>
<comment type="function">
    <text evidence="7">Arginine methyltransferase involved in the assembly or stability of mitochondrial NADH:ubiquinone oxidoreductase complex (complex I).</text>
</comment>
<dbReference type="InterPro" id="IPR038375">
    <property type="entry name" value="NDUFAF7_sf"/>
</dbReference>
<dbReference type="InterPro" id="IPR029063">
    <property type="entry name" value="SAM-dependent_MTases_sf"/>
</dbReference>
<keyword evidence="4 7" id="KW-0808">Transferase</keyword>
<dbReference type="Pfam" id="PF02636">
    <property type="entry name" value="Methyltransf_28"/>
    <property type="match status" value="1"/>
</dbReference>
<dbReference type="AlphaFoldDB" id="B1X3Q3"/>
<comment type="catalytic activity">
    <reaction evidence="6 7">
        <text>L-arginyl-[protein] + 2 S-adenosyl-L-methionine = N(omega),N(omega)'-dimethyl-L-arginyl-[protein] + 2 S-adenosyl-L-homocysteine + 2 H(+)</text>
        <dbReference type="Rhea" id="RHEA:48108"/>
        <dbReference type="Rhea" id="RHEA-COMP:10532"/>
        <dbReference type="Rhea" id="RHEA-COMP:11992"/>
        <dbReference type="ChEBI" id="CHEBI:15378"/>
        <dbReference type="ChEBI" id="CHEBI:29965"/>
        <dbReference type="ChEBI" id="CHEBI:57856"/>
        <dbReference type="ChEBI" id="CHEBI:59789"/>
        <dbReference type="ChEBI" id="CHEBI:88221"/>
        <dbReference type="EC" id="2.1.1.320"/>
    </reaction>
</comment>
<evidence type="ECO:0000256" key="2">
    <source>
        <dbReference type="ARBA" id="ARBA00005891"/>
    </source>
</evidence>
<dbReference type="RefSeq" id="YP_002048782.1">
    <property type="nucleotide sequence ID" value="NC_011087.1"/>
</dbReference>